<protein>
    <submittedName>
        <fullName evidence="1">Uncharacterized protein</fullName>
    </submittedName>
</protein>
<organism evidence="1">
    <name type="scientific">marine sediment metagenome</name>
    <dbReference type="NCBI Taxonomy" id="412755"/>
    <lineage>
        <taxon>unclassified sequences</taxon>
        <taxon>metagenomes</taxon>
        <taxon>ecological metagenomes</taxon>
    </lineage>
</organism>
<evidence type="ECO:0000313" key="1">
    <source>
        <dbReference type="EMBL" id="GAJ21819.1"/>
    </source>
</evidence>
<comment type="caution">
    <text evidence="1">The sequence shown here is derived from an EMBL/GenBank/DDBJ whole genome shotgun (WGS) entry which is preliminary data.</text>
</comment>
<dbReference type="AlphaFoldDB" id="X1UWH7"/>
<accession>X1UWH7</accession>
<gene>
    <name evidence="1" type="ORF">S12H4_58830</name>
</gene>
<name>X1UWH7_9ZZZZ</name>
<sequence length="44" mass="5359">MDYRTFQTSQITITPEQEFMVHCFNLQAWAEHKYDTRLRHSNLA</sequence>
<proteinExistence type="predicted"/>
<feature type="non-terminal residue" evidence="1">
    <location>
        <position position="44"/>
    </location>
</feature>
<reference evidence="1" key="1">
    <citation type="journal article" date="2014" name="Front. Microbiol.">
        <title>High frequency of phylogenetically diverse reductive dehalogenase-homologous genes in deep subseafloor sedimentary metagenomes.</title>
        <authorList>
            <person name="Kawai M."/>
            <person name="Futagami T."/>
            <person name="Toyoda A."/>
            <person name="Takaki Y."/>
            <person name="Nishi S."/>
            <person name="Hori S."/>
            <person name="Arai W."/>
            <person name="Tsubouchi T."/>
            <person name="Morono Y."/>
            <person name="Uchiyama I."/>
            <person name="Ito T."/>
            <person name="Fujiyama A."/>
            <person name="Inagaki F."/>
            <person name="Takami H."/>
        </authorList>
    </citation>
    <scope>NUCLEOTIDE SEQUENCE</scope>
    <source>
        <strain evidence="1">Expedition CK06-06</strain>
    </source>
</reference>
<dbReference type="EMBL" id="BARW01038302">
    <property type="protein sequence ID" value="GAJ21819.1"/>
    <property type="molecule type" value="Genomic_DNA"/>
</dbReference>